<dbReference type="SUPFAM" id="SSF56784">
    <property type="entry name" value="HAD-like"/>
    <property type="match status" value="1"/>
</dbReference>
<organism evidence="2">
    <name type="scientific">Anthurium amnicola</name>
    <dbReference type="NCBI Taxonomy" id="1678845"/>
    <lineage>
        <taxon>Eukaryota</taxon>
        <taxon>Viridiplantae</taxon>
        <taxon>Streptophyta</taxon>
        <taxon>Embryophyta</taxon>
        <taxon>Tracheophyta</taxon>
        <taxon>Spermatophyta</taxon>
        <taxon>Magnoliopsida</taxon>
        <taxon>Liliopsida</taxon>
        <taxon>Araceae</taxon>
        <taxon>Pothoideae</taxon>
        <taxon>Potheae</taxon>
        <taxon>Anthurium</taxon>
    </lineage>
</organism>
<dbReference type="PANTHER" id="PTHR31284:SF10">
    <property type="entry name" value="ACID PHOSPHATASE-LIKE PROTEIN"/>
    <property type="match status" value="1"/>
</dbReference>
<dbReference type="PANTHER" id="PTHR31284">
    <property type="entry name" value="ACID PHOSPHATASE-LIKE PROTEIN"/>
    <property type="match status" value="1"/>
</dbReference>
<gene>
    <name evidence="2" type="primary">APS1_8</name>
    <name evidence="2" type="ORF">g.124807</name>
</gene>
<dbReference type="InterPro" id="IPR023214">
    <property type="entry name" value="HAD_sf"/>
</dbReference>
<accession>A0A1D1ZKS7</accession>
<sequence length="295" mass="32598">PRANKIIAEYPNQSTLPSPGERKQGVRCLSGSTMRGAAPTPLPLPLLLISVLASVALSQTFLELLPPVHDAGRVRDGDDLYCESWKFTVETNDAGIWRTIPSRCLEFVKDYMGGPRYDSDCDAVAGDCVDYALTVGVLRGAGDGKDAWIFDVDETLLSNLPYYVANDFGSFNETSFDEWVDLAVAPAIPSSLKLYGELQRLGFKLVLLTGRDEDERNATEKNLLFAGYQNWEMLILRGQSDIGKSAALYKSERRAWLASQGYRICGNSGDQWSDLIGSPMAKRSFKLPNPMYYIG</sequence>
<reference evidence="2" key="1">
    <citation type="submission" date="2015-07" db="EMBL/GenBank/DDBJ databases">
        <title>Transcriptome Assembly of Anthurium amnicola.</title>
        <authorList>
            <person name="Suzuki J."/>
        </authorList>
    </citation>
    <scope>NUCLEOTIDE SEQUENCE</scope>
</reference>
<dbReference type="InterPro" id="IPR036412">
    <property type="entry name" value="HAD-like_sf"/>
</dbReference>
<dbReference type="Pfam" id="PF03767">
    <property type="entry name" value="Acid_phosphat_B"/>
    <property type="match status" value="1"/>
</dbReference>
<evidence type="ECO:0000256" key="1">
    <source>
        <dbReference type="ARBA" id="ARBA00022729"/>
    </source>
</evidence>
<evidence type="ECO:0000313" key="2">
    <source>
        <dbReference type="EMBL" id="JAT67594.1"/>
    </source>
</evidence>
<dbReference type="InterPro" id="IPR010028">
    <property type="entry name" value="Acid_phosphatase_pln"/>
</dbReference>
<dbReference type="CDD" id="cd07535">
    <property type="entry name" value="HAD_VSP"/>
    <property type="match status" value="1"/>
</dbReference>
<dbReference type="GO" id="GO:0003993">
    <property type="term" value="F:acid phosphatase activity"/>
    <property type="evidence" value="ECO:0007669"/>
    <property type="project" value="InterPro"/>
</dbReference>
<dbReference type="Gene3D" id="3.40.50.1000">
    <property type="entry name" value="HAD superfamily/HAD-like"/>
    <property type="match status" value="1"/>
</dbReference>
<proteinExistence type="predicted"/>
<protein>
    <submittedName>
        <fullName evidence="2">Acid phosphatase 1</fullName>
    </submittedName>
</protein>
<feature type="non-terminal residue" evidence="2">
    <location>
        <position position="1"/>
    </location>
</feature>
<dbReference type="AlphaFoldDB" id="A0A1D1ZKS7"/>
<dbReference type="EMBL" id="GDJX01000342">
    <property type="protein sequence ID" value="JAT67594.1"/>
    <property type="molecule type" value="Transcribed_RNA"/>
</dbReference>
<dbReference type="InterPro" id="IPR005519">
    <property type="entry name" value="Acid_phosphat_B-like"/>
</dbReference>
<dbReference type="NCBIfam" id="TIGR01675">
    <property type="entry name" value="plant-AP"/>
    <property type="match status" value="1"/>
</dbReference>
<name>A0A1D1ZKS7_9ARAE</name>
<keyword evidence="1" id="KW-0732">Signal</keyword>